<dbReference type="Gene3D" id="3.30.300.30">
    <property type="match status" value="1"/>
</dbReference>
<dbReference type="FunFam" id="1.10.1200.10:FF:000005">
    <property type="entry name" value="Nonribosomal peptide synthetase 1"/>
    <property type="match status" value="1"/>
</dbReference>
<dbReference type="EMBL" id="KN847499">
    <property type="protein sequence ID" value="KIW10765.1"/>
    <property type="molecule type" value="Genomic_DNA"/>
</dbReference>
<dbReference type="InterPro" id="IPR020845">
    <property type="entry name" value="AMP-binding_CS"/>
</dbReference>
<evidence type="ECO:0000313" key="6">
    <source>
        <dbReference type="EMBL" id="KIW10765.1"/>
    </source>
</evidence>
<dbReference type="Gene3D" id="3.30.559.30">
    <property type="entry name" value="Nonribosomal peptide synthetase, condensation domain"/>
    <property type="match status" value="2"/>
</dbReference>
<dbReference type="Gene3D" id="1.10.1200.10">
    <property type="entry name" value="ACP-like"/>
    <property type="match status" value="2"/>
</dbReference>
<dbReference type="InterPro" id="IPR006162">
    <property type="entry name" value="Ppantetheine_attach_site"/>
</dbReference>
<evidence type="ECO:0000256" key="1">
    <source>
        <dbReference type="ARBA" id="ARBA00022450"/>
    </source>
</evidence>
<dbReference type="NCBIfam" id="TIGR01733">
    <property type="entry name" value="AA-adenyl-dom"/>
    <property type="match status" value="1"/>
</dbReference>
<dbReference type="VEuPathDB" id="FungiDB:PV08_10064"/>
<dbReference type="FunFam" id="3.30.559.30:FF:000003">
    <property type="entry name" value="Nonribosomal peptide synthase SidD"/>
    <property type="match status" value="1"/>
</dbReference>
<dbReference type="InterPro" id="IPR023213">
    <property type="entry name" value="CAT-like_dom_sf"/>
</dbReference>
<organism evidence="6 7">
    <name type="scientific">Exophiala spinifera</name>
    <dbReference type="NCBI Taxonomy" id="91928"/>
    <lineage>
        <taxon>Eukaryota</taxon>
        <taxon>Fungi</taxon>
        <taxon>Dikarya</taxon>
        <taxon>Ascomycota</taxon>
        <taxon>Pezizomycotina</taxon>
        <taxon>Eurotiomycetes</taxon>
        <taxon>Chaetothyriomycetidae</taxon>
        <taxon>Chaetothyriales</taxon>
        <taxon>Herpotrichiellaceae</taxon>
        <taxon>Exophiala</taxon>
    </lineage>
</organism>
<dbReference type="GO" id="GO:0043041">
    <property type="term" value="P:amino acid activation for nonribosomal peptide biosynthetic process"/>
    <property type="evidence" value="ECO:0007669"/>
    <property type="project" value="TreeGrafter"/>
</dbReference>
<dbReference type="PROSITE" id="PS00012">
    <property type="entry name" value="PHOSPHOPANTETHEINE"/>
    <property type="match status" value="2"/>
</dbReference>
<dbReference type="CDD" id="cd19545">
    <property type="entry name" value="FUM14_C_NRPS-like"/>
    <property type="match status" value="1"/>
</dbReference>
<gene>
    <name evidence="6" type="ORF">PV08_10064</name>
</gene>
<accession>A0A0D2AW86</accession>
<dbReference type="SUPFAM" id="SSF56801">
    <property type="entry name" value="Acetyl-CoA synthetase-like"/>
    <property type="match status" value="1"/>
</dbReference>
<comment type="similarity">
    <text evidence="4">Belongs to the NRP synthetase family.</text>
</comment>
<dbReference type="InterPro" id="IPR045851">
    <property type="entry name" value="AMP-bd_C_sf"/>
</dbReference>
<dbReference type="Gene3D" id="3.30.559.10">
    <property type="entry name" value="Chloramphenicol acetyltransferase-like domain"/>
    <property type="match status" value="2"/>
</dbReference>
<sequence length="1895" mass="210146">MLNDNSTVFWGCFPTSLSTDSRPQYKRTAKLRDLISNNRHNVAFLLEQIKSLCKNMGPVSNPQSQTRLTSLATQEYSSSRAFGLNVRQECNCLYISKPKWATLLSPTMARTQIQAYADILEAVLHNQQQISSDVISTLGRRELTSLSNWNAVVPPSISQCMHDIIGERMTQHPGQPAVTSWDGKLTYGQLDIISSQLAAHLIQLGVGLGTAVPLCFEKSAWTIVAVLAVMRAGGAFVLTDPQQPESRLATIVSEVDAHILITSQKQAALGARIAQHARIVTVGPDLFQTLYTSGSMTLKKVPPTSILYIIFTSGSTGKPKGVMITHENFTTGAVPRAAAVGYKPHSRVLDFPSYAFDVSIDCMLCTLANGGCICVPSDDQRVNDLSGAIQAMDVNMAHMTPSVARVLSVDDLARLEILGLGGESVSSVDAGTWSKITKIIIAYGPSECTVGCTINNEIDVKLPYTSIGRGVGGLAWIVDPENHDILTPVGAVGELLIEGSIVGLGYLKDPDRTRQVFIEDPKWLTTGFGSFPGRRGRLYKTGDLVKYDPAGSGNLVFVGRKDRQVKIRGQRVELSEIEYHLGKVLPQDVSIAAEVITPGGKGREPSLVAFISEPKDKQLSRTDDSGETIHFSDEMLRTLSIAENYLVSELPVYSAPTAYIPLRNMPLLVSCKVDRKKLQEIGLGLTLQTLSSFRTKVFPSGEPRTEAELALRDIWKALLSNDMKVRVNDNFFALGGDSLKAMKLVAGARLKGFSLTVAQIFANPTLSRMASTAERVSKAIENDLPQFSLLPPDWPPQEAREEVGALCRIKGHDIEDIYPCTPLQEGLMALSAKVPDAYIAQRVVRMGDLESAYRLRAALEATTVTSPILRTRIVQVPGRGLMQVVVRTQLDWSSSNSLPDYLRQDRVLPIQLGDALARFCLVIEDDSKVHVVFTIHHALYDGWMMPLIINRVNRAYQRLETPAATPFKNFIRYILERDNKESEAFWAEQLCGATGLQFPVVPYAGYQAKADSLLEHRVEFHSRPTSNTTIATAIRAAWGLVAARYTSSEDIVFGETLTGRNAPVAGIWEMEGPVITTVPMRLRADRSMLVSDYLQSVHEQAILRIPHEHMGLQNIRRLHPEALQACELRTGLVLHPSSDEEEGAVDTDVCPANGFVPVNDREAAQEALKFNSYALMLVCALDKKGFLTMASFDANTLDKILMQNVLAEFGRTVQELCDGTIERISDLSIMTAANPIDLHHLSQGYLKSLPPGTQHLLQCPPEDIERIWIAEPDNHHTLCPMGAVGEILIETRPDQPLTLIEKPPWLLDIATNPESVSTCLYGTAQLGRYQSNGKLIVLGPKGASLLTPGPKNISGGVPKATSLSKSGRMVALSRIWSRILNIPADTIDHESDFFALGGESIAAMKLVSEARMENLELTVAQVFEHRQLSDMSRILREVAASNTHLIRPVPFSLLDCVDLDKFLMEEIVPTLADPTWEILDILPCRPMQEIAVRGTTQLPRFSARYELFYLEDKIDRQRLFKSCKELVSRNEILRTIFTTCRATCYGVIVEKLDIQVVEYTIEGDLASFVTRLCDLDIQCKMPEGAPFIQFFFVQGEGTRSCLVMRISHAQYDEICLPRLLHQLTAIYEGKTVPETVAFSHFVYHTVRHNIPKGISYWRRLLQGSSMTALRPNIELSSSKPAAVATTIDLSGRLKTITPATLPAAAWALCLARRLSVRDVTFGEVVSGRNGNFPNCYKVMGPTWQYVPVRVKFERDWTALSLLEYVQQQHIDTSRYEGIGFREIARDCTDWPDGVNWFDSVVHQDVEHVETISLLSTKSRIKTYYPHLEPLREWKIQVFLEGNSVRVEIVTFEDWMEFATSLLNDLSGCFRQLVNEPASALFQEEEGKQRVTGEVE</sequence>
<feature type="domain" description="Carrier" evidence="5">
    <location>
        <begin position="1363"/>
        <end position="1439"/>
    </location>
</feature>
<keyword evidence="3" id="KW-0436">Ligase</keyword>
<dbReference type="InterPro" id="IPR010071">
    <property type="entry name" value="AA_adenyl_dom"/>
</dbReference>
<dbReference type="InterPro" id="IPR042099">
    <property type="entry name" value="ANL_N_sf"/>
</dbReference>
<dbReference type="InterPro" id="IPR001242">
    <property type="entry name" value="Condensation_dom"/>
</dbReference>
<dbReference type="PROSITE" id="PS00455">
    <property type="entry name" value="AMP_BINDING"/>
    <property type="match status" value="1"/>
</dbReference>
<dbReference type="GO" id="GO:0016874">
    <property type="term" value="F:ligase activity"/>
    <property type="evidence" value="ECO:0007669"/>
    <property type="project" value="UniProtKB-KW"/>
</dbReference>
<evidence type="ECO:0000256" key="3">
    <source>
        <dbReference type="ARBA" id="ARBA00022598"/>
    </source>
</evidence>
<evidence type="ECO:0000256" key="2">
    <source>
        <dbReference type="ARBA" id="ARBA00022553"/>
    </source>
</evidence>
<name>A0A0D2AW86_9EURO</name>
<evidence type="ECO:0000259" key="5">
    <source>
        <dbReference type="PROSITE" id="PS50075"/>
    </source>
</evidence>
<dbReference type="OrthoDB" id="416786at2759"/>
<evidence type="ECO:0000313" key="7">
    <source>
        <dbReference type="Proteomes" id="UP000053328"/>
    </source>
</evidence>
<dbReference type="Pfam" id="PF00668">
    <property type="entry name" value="Condensation"/>
    <property type="match status" value="2"/>
</dbReference>
<keyword evidence="1" id="KW-0596">Phosphopantetheine</keyword>
<dbReference type="InterPro" id="IPR000873">
    <property type="entry name" value="AMP-dep_synth/lig_dom"/>
</dbReference>
<keyword evidence="7" id="KW-1185">Reference proteome</keyword>
<proteinExistence type="inferred from homology"/>
<dbReference type="RefSeq" id="XP_016230981.1">
    <property type="nucleotide sequence ID" value="XM_016384379.1"/>
</dbReference>
<dbReference type="PROSITE" id="PS50075">
    <property type="entry name" value="CARRIER"/>
    <property type="match status" value="2"/>
</dbReference>
<dbReference type="GO" id="GO:0005737">
    <property type="term" value="C:cytoplasm"/>
    <property type="evidence" value="ECO:0007669"/>
    <property type="project" value="TreeGrafter"/>
</dbReference>
<dbReference type="FunFam" id="3.40.50.12780:FF:000014">
    <property type="entry name" value="Nonribosomal peptide synthetase 1"/>
    <property type="match status" value="1"/>
</dbReference>
<dbReference type="GO" id="GO:0031177">
    <property type="term" value="F:phosphopantetheine binding"/>
    <property type="evidence" value="ECO:0007669"/>
    <property type="project" value="TreeGrafter"/>
</dbReference>
<protein>
    <recommendedName>
        <fullName evidence="5">Carrier domain-containing protein</fullName>
    </recommendedName>
</protein>
<reference evidence="6 7" key="1">
    <citation type="submission" date="2015-01" db="EMBL/GenBank/DDBJ databases">
        <title>The Genome Sequence of Exophiala spinifera CBS89968.</title>
        <authorList>
            <consortium name="The Broad Institute Genomics Platform"/>
            <person name="Cuomo C."/>
            <person name="de Hoog S."/>
            <person name="Gorbushina A."/>
            <person name="Stielow B."/>
            <person name="Teixiera M."/>
            <person name="Abouelleil A."/>
            <person name="Chapman S.B."/>
            <person name="Priest M."/>
            <person name="Young S.K."/>
            <person name="Wortman J."/>
            <person name="Nusbaum C."/>
            <person name="Birren B."/>
        </authorList>
    </citation>
    <scope>NUCLEOTIDE SEQUENCE [LARGE SCALE GENOMIC DNA]</scope>
    <source>
        <strain evidence="6 7">CBS 89968</strain>
    </source>
</reference>
<dbReference type="GeneID" id="27337147"/>
<dbReference type="SUPFAM" id="SSF52777">
    <property type="entry name" value="CoA-dependent acyltransferases"/>
    <property type="match status" value="4"/>
</dbReference>
<dbReference type="InterPro" id="IPR036736">
    <property type="entry name" value="ACP-like_sf"/>
</dbReference>
<dbReference type="PANTHER" id="PTHR45527:SF3">
    <property type="entry name" value="SIDEROPHORE SYNTHETASE (EUROFUNG)"/>
    <property type="match status" value="1"/>
</dbReference>
<dbReference type="CDD" id="cd19542">
    <property type="entry name" value="CT_NRPS-like"/>
    <property type="match status" value="1"/>
</dbReference>
<dbReference type="Pfam" id="PF00550">
    <property type="entry name" value="PP-binding"/>
    <property type="match status" value="2"/>
</dbReference>
<dbReference type="HOGENOM" id="CLU_000022_60_2_1"/>
<dbReference type="CDD" id="cd05918">
    <property type="entry name" value="A_NRPS_SidN3_like"/>
    <property type="match status" value="1"/>
</dbReference>
<dbReference type="InterPro" id="IPR009081">
    <property type="entry name" value="PP-bd_ACP"/>
</dbReference>
<keyword evidence="2" id="KW-0597">Phosphoprotein</keyword>
<dbReference type="Proteomes" id="UP000053328">
    <property type="component" value="Unassembled WGS sequence"/>
</dbReference>
<dbReference type="STRING" id="91928.A0A0D2AW86"/>
<dbReference type="SUPFAM" id="SSF47336">
    <property type="entry name" value="ACP-like"/>
    <property type="match status" value="2"/>
</dbReference>
<dbReference type="PANTHER" id="PTHR45527">
    <property type="entry name" value="NONRIBOSOMAL PEPTIDE SYNTHETASE"/>
    <property type="match status" value="1"/>
</dbReference>
<dbReference type="Gene3D" id="3.40.50.12780">
    <property type="entry name" value="N-terminal domain of ligase-like"/>
    <property type="match status" value="1"/>
</dbReference>
<evidence type="ECO:0000256" key="4">
    <source>
        <dbReference type="ARBA" id="ARBA00029454"/>
    </source>
</evidence>
<feature type="domain" description="Carrier" evidence="5">
    <location>
        <begin position="702"/>
        <end position="777"/>
    </location>
</feature>
<dbReference type="FunFam" id="3.30.300.30:FF:000015">
    <property type="entry name" value="Nonribosomal peptide synthase SidD"/>
    <property type="match status" value="1"/>
</dbReference>
<dbReference type="Pfam" id="PF00501">
    <property type="entry name" value="AMP-binding"/>
    <property type="match status" value="1"/>
</dbReference>
<dbReference type="GO" id="GO:0044550">
    <property type="term" value="P:secondary metabolite biosynthetic process"/>
    <property type="evidence" value="ECO:0007669"/>
    <property type="project" value="TreeGrafter"/>
</dbReference>